<protein>
    <recommendedName>
        <fullName evidence="2">Transposase InsH N-terminal domain-containing protein</fullName>
    </recommendedName>
</protein>
<sequence>MMPASGMVMSTIPIGEVTIADIDINPRSRDDIPAILKGLQYLYTDNEAREKVFCALEKVLDPAVSTDTGRPGMELWKIFVLATLKLGLNCDFDRLQELANQHSTLRQMLGHPDWGDTTHY</sequence>
<organism evidence="1">
    <name type="scientific">hydrothermal vent metagenome</name>
    <dbReference type="NCBI Taxonomy" id="652676"/>
    <lineage>
        <taxon>unclassified sequences</taxon>
        <taxon>metagenomes</taxon>
        <taxon>ecological metagenomes</taxon>
    </lineage>
</organism>
<dbReference type="AlphaFoldDB" id="A0A3B0YYY9"/>
<name>A0A3B0YYY9_9ZZZZ</name>
<reference evidence="1" key="1">
    <citation type="submission" date="2018-06" db="EMBL/GenBank/DDBJ databases">
        <authorList>
            <person name="Zhirakovskaya E."/>
        </authorList>
    </citation>
    <scope>NUCLEOTIDE SEQUENCE</scope>
</reference>
<proteinExistence type="predicted"/>
<accession>A0A3B0YYY9</accession>
<evidence type="ECO:0008006" key="2">
    <source>
        <dbReference type="Google" id="ProtNLM"/>
    </source>
</evidence>
<evidence type="ECO:0000313" key="1">
    <source>
        <dbReference type="EMBL" id="VAW80492.1"/>
    </source>
</evidence>
<feature type="non-terminal residue" evidence="1">
    <location>
        <position position="120"/>
    </location>
</feature>
<dbReference type="EMBL" id="UOFK01000226">
    <property type="protein sequence ID" value="VAW80492.1"/>
    <property type="molecule type" value="Genomic_DNA"/>
</dbReference>
<gene>
    <name evidence="1" type="ORF">MNBD_GAMMA13-915</name>
</gene>